<comment type="caution">
    <text evidence="7">The sequence shown here is derived from an EMBL/GenBank/DDBJ whole genome shotgun (WGS) entry which is preliminary data.</text>
</comment>
<evidence type="ECO:0000256" key="2">
    <source>
        <dbReference type="ARBA" id="ARBA00022692"/>
    </source>
</evidence>
<feature type="compositionally biased region" description="Pro residues" evidence="5">
    <location>
        <begin position="894"/>
        <end position="911"/>
    </location>
</feature>
<evidence type="ECO:0000256" key="5">
    <source>
        <dbReference type="SAM" id="MobiDB-lite"/>
    </source>
</evidence>
<feature type="transmembrane region" description="Helical" evidence="6">
    <location>
        <begin position="215"/>
        <end position="238"/>
    </location>
</feature>
<feature type="region of interest" description="Disordered" evidence="5">
    <location>
        <begin position="385"/>
        <end position="411"/>
    </location>
</feature>
<name>A0ABR2ZWV5_9AGAR</name>
<feature type="transmembrane region" description="Helical" evidence="6">
    <location>
        <begin position="75"/>
        <end position="93"/>
    </location>
</feature>
<dbReference type="InterPro" id="IPR005178">
    <property type="entry name" value="Ostalpha/TMEM184C"/>
</dbReference>
<feature type="compositionally biased region" description="Pro residues" evidence="5">
    <location>
        <begin position="643"/>
        <end position="657"/>
    </location>
</feature>
<evidence type="ECO:0000313" key="8">
    <source>
        <dbReference type="Proteomes" id="UP001437256"/>
    </source>
</evidence>
<evidence type="ECO:0000256" key="1">
    <source>
        <dbReference type="ARBA" id="ARBA00004141"/>
    </source>
</evidence>
<feature type="compositionally biased region" description="Basic and acidic residues" evidence="5">
    <location>
        <begin position="572"/>
        <end position="582"/>
    </location>
</feature>
<protein>
    <recommendedName>
        <fullName evidence="9">DUF300-domain-containing protein</fullName>
    </recommendedName>
</protein>
<feature type="transmembrane region" description="Helical" evidence="6">
    <location>
        <begin position="36"/>
        <end position="55"/>
    </location>
</feature>
<keyword evidence="3 6" id="KW-1133">Transmembrane helix</keyword>
<feature type="transmembrane region" description="Helical" evidence="6">
    <location>
        <begin position="105"/>
        <end position="122"/>
    </location>
</feature>
<evidence type="ECO:0000256" key="3">
    <source>
        <dbReference type="ARBA" id="ARBA00022989"/>
    </source>
</evidence>
<feature type="transmembrane region" description="Helical" evidence="6">
    <location>
        <begin position="181"/>
        <end position="203"/>
    </location>
</feature>
<feature type="compositionally biased region" description="Basic residues" evidence="5">
    <location>
        <begin position="600"/>
        <end position="615"/>
    </location>
</feature>
<evidence type="ECO:0000256" key="4">
    <source>
        <dbReference type="ARBA" id="ARBA00023136"/>
    </source>
</evidence>
<dbReference type="EMBL" id="JBBXMP010000044">
    <property type="protein sequence ID" value="KAL0065644.1"/>
    <property type="molecule type" value="Genomic_DNA"/>
</dbReference>
<keyword evidence="4 6" id="KW-0472">Membrane</keyword>
<evidence type="ECO:0000313" key="7">
    <source>
        <dbReference type="EMBL" id="KAL0065644.1"/>
    </source>
</evidence>
<feature type="compositionally biased region" description="Basic and acidic residues" evidence="5">
    <location>
        <begin position="389"/>
        <end position="408"/>
    </location>
</feature>
<evidence type="ECO:0008006" key="9">
    <source>
        <dbReference type="Google" id="ProtNLM"/>
    </source>
</evidence>
<dbReference type="Pfam" id="PF03619">
    <property type="entry name" value="Solute_trans_a"/>
    <property type="match status" value="1"/>
</dbReference>
<evidence type="ECO:0000256" key="6">
    <source>
        <dbReference type="SAM" id="Phobius"/>
    </source>
</evidence>
<dbReference type="PANTHER" id="PTHR23423">
    <property type="entry name" value="ORGANIC SOLUTE TRANSPORTER-RELATED"/>
    <property type="match status" value="1"/>
</dbReference>
<feature type="compositionally biased region" description="Polar residues" evidence="5">
    <location>
        <begin position="833"/>
        <end position="847"/>
    </location>
</feature>
<gene>
    <name evidence="7" type="ORF">AAF712_007285</name>
</gene>
<dbReference type="SMART" id="SM01417">
    <property type="entry name" value="Solute_trans_a"/>
    <property type="match status" value="1"/>
</dbReference>
<feature type="transmembrane region" description="Helical" evidence="6">
    <location>
        <begin position="250"/>
        <end position="268"/>
    </location>
</feature>
<reference evidence="7 8" key="1">
    <citation type="submission" date="2024-05" db="EMBL/GenBank/DDBJ databases">
        <title>A draft genome resource for the thread blight pathogen Marasmius tenuissimus strain MS-2.</title>
        <authorList>
            <person name="Yulfo-Soto G.E."/>
            <person name="Baruah I.K."/>
            <person name="Amoako-Attah I."/>
            <person name="Bukari Y."/>
            <person name="Meinhardt L.W."/>
            <person name="Bailey B.A."/>
            <person name="Cohen S.P."/>
        </authorList>
    </citation>
    <scope>NUCLEOTIDE SEQUENCE [LARGE SCALE GENOMIC DNA]</scope>
    <source>
        <strain evidence="7 8">MS-2</strain>
    </source>
</reference>
<feature type="compositionally biased region" description="Basic residues" evidence="5">
    <location>
        <begin position="519"/>
        <end position="529"/>
    </location>
</feature>
<feature type="compositionally biased region" description="Basic and acidic residues" evidence="5">
    <location>
        <begin position="530"/>
        <end position="555"/>
    </location>
</feature>
<keyword evidence="2 6" id="KW-0812">Transmembrane</keyword>
<organism evidence="7 8">
    <name type="scientific">Marasmius tenuissimus</name>
    <dbReference type="NCBI Taxonomy" id="585030"/>
    <lineage>
        <taxon>Eukaryota</taxon>
        <taxon>Fungi</taxon>
        <taxon>Dikarya</taxon>
        <taxon>Basidiomycota</taxon>
        <taxon>Agaricomycotina</taxon>
        <taxon>Agaricomycetes</taxon>
        <taxon>Agaricomycetidae</taxon>
        <taxon>Agaricales</taxon>
        <taxon>Marasmiineae</taxon>
        <taxon>Marasmiaceae</taxon>
        <taxon>Marasmius</taxon>
    </lineage>
</organism>
<accession>A0ABR2ZWV5</accession>
<dbReference type="Proteomes" id="UP001437256">
    <property type="component" value="Unassembled WGS sequence"/>
</dbReference>
<feature type="compositionally biased region" description="Polar residues" evidence="5">
    <location>
        <begin position="583"/>
        <end position="592"/>
    </location>
</feature>
<comment type="subcellular location">
    <subcellularLocation>
        <location evidence="1">Membrane</location>
        <topology evidence="1">Multi-pass membrane protein</topology>
    </subcellularLocation>
</comment>
<keyword evidence="8" id="KW-1185">Reference proteome</keyword>
<sequence length="940" mass="106838">MAGEHSESNERCFKHRAEDGPSLLQHGNLVIQTHHIGWIIASFFTLVATGVSIWLVGKHLKWYTNKREQRHIVRILFLVPVYAIISLLSYFFWNHSTPLILLRDCYESTVLTSFFYLLLIYINPDPEEQRMIFRKVGLSREADVIARRKGEEVKKWVFPLGFVKSKPADGLYFLQAMKWGVLQYCVLRPLTTLCAVILDYIGLYCESSWSPGWGHIYIVLIVSLSVTVSMYCLIQLYVVAADYLAPHRPLLKLFAIKAVVFLTFWQATFLSTQYMTAEDINIGIGALLETFEMSIFAFLHIKAFTYKVYKPLHHNAHDLPALQTNRLRALGHAMDFRETFRELWAGCVYMWDKMRGREPEVDVMPRRQGYYENAFGRARPSAFGNVGSELREHEHTNGREGDREKEDPTFPSVRIDVDRQMHVGGQREWLGAGSYYGYGVHREKSDALEDQIEMELARRGYGRDNTEIAGKRGNIRPPTEDAQGHPRQRSWWRSLYTRVSQSIDHDHEPDSRLSPSPSRRARHSQRKSSRRSDRHLSRDGEVERDLLADYRHGIDDPPPPSLIRQYRANSQRQRESRFEHQSQRPSPQNTDILSPLSVYHQHRHSQMQRQQRRHTPPPAQLPSASPPRVFNNRPQSPPVLTSSPPPTSLLLSPPPDPYTNNNASRDTLLGRMFPSRSDLLSSTEHTDGGFMTSPPPSAANGHEIGMVRQGHGQVVQPHPSAPTPGRIDIINLDHPQPEDNPGYPSPSPRPSRPTVDVTPQPRPSRGLRRSSAQVYSPQRQQSRMHHHQHRQSLPAPVQVPQHSYMMQPHPSSRRRSTPMVLTVPAPLAPPPSNRQFQGSPMATQGNRIYQEDRIDSTIAQPSYSGTPEVGKYPSPPSPRPSHLRSGSNGRYPGLPFPSPRTPGSPTTPPSPSRAQNQRGYFTNHHFPNGGSPPSSPSPHS</sequence>
<feature type="region of interest" description="Disordered" evidence="5">
    <location>
        <begin position="502"/>
        <end position="940"/>
    </location>
</feature>
<feature type="region of interest" description="Disordered" evidence="5">
    <location>
        <begin position="463"/>
        <end position="488"/>
    </location>
</feature>
<proteinExistence type="predicted"/>